<dbReference type="Pfam" id="PF00751">
    <property type="entry name" value="DM"/>
    <property type="match status" value="1"/>
</dbReference>
<keyword evidence="4 18" id="KW-0813">Transport</keyword>
<evidence type="ECO:0000256" key="8">
    <source>
        <dbReference type="ARBA" id="ARBA00022833"/>
    </source>
</evidence>
<dbReference type="GO" id="GO:0005634">
    <property type="term" value="C:nucleus"/>
    <property type="evidence" value="ECO:0007669"/>
    <property type="project" value="UniProtKB-SubCell"/>
</dbReference>
<dbReference type="InterPro" id="IPR036407">
    <property type="entry name" value="DM_DNA-bd_sf"/>
</dbReference>
<comment type="similarity">
    <text evidence="3 18">Belongs to the amiloride-sensitive sodium channel (TC 1.A.6) family.</text>
</comment>
<keyword evidence="7 17" id="KW-0479">Metal-binding</keyword>
<comment type="caution">
    <text evidence="22">The sequence shown here is derived from an EMBL/GenBank/DDBJ whole genome shotgun (WGS) entry which is preliminary data.</text>
</comment>
<dbReference type="Pfam" id="PF03474">
    <property type="entry name" value="DMA"/>
    <property type="match status" value="1"/>
</dbReference>
<evidence type="ECO:0000256" key="2">
    <source>
        <dbReference type="ARBA" id="ARBA00006834"/>
    </source>
</evidence>
<evidence type="ECO:0000256" key="20">
    <source>
        <dbReference type="SAM" id="Phobius"/>
    </source>
</evidence>
<reference evidence="23" key="1">
    <citation type="submission" date="2023-01" db="EMBL/GenBank/DDBJ databases">
        <title>Key to firefly adult light organ development and bioluminescence: homeobox transcription factors regulate luciferase expression and transportation to peroxisome.</title>
        <authorList>
            <person name="Fu X."/>
        </authorList>
    </citation>
    <scope>NUCLEOTIDE SEQUENCE [LARGE SCALE GENOMIC DNA]</scope>
</reference>
<keyword evidence="13 20" id="KW-0472">Membrane</keyword>
<evidence type="ECO:0000313" key="22">
    <source>
        <dbReference type="EMBL" id="KAK4876336.1"/>
    </source>
</evidence>
<dbReference type="GO" id="GO:0005272">
    <property type="term" value="F:sodium channel activity"/>
    <property type="evidence" value="ECO:0007669"/>
    <property type="project" value="UniProtKB-KW"/>
</dbReference>
<sequence length="702" mass="80236">MSKANKKERSAKKISKSIIQKIKVKRKIHFDPEIKTNLPILNILSSFLKLFLSVSTIHGFTHVAAHRRHPIEAVLWFSLMAAGVYGASILSRATWERYQQNPTVISIERDRYSWNTSFPAATICPTSKINDDLLKDFLKTVEVKNKTELVEFLKSLAGANYKTFDKVLPYYEIPSERFMDILLKLQYNFKPLVSNSGLQSNKYYLEKTITEMGICYSFNSNLAVYNSPEYWKSNSWKILKERPTFFIHPLDGEIFANVVNMSTGFYIYIHGPFEVVDVASKGIYSPDGYFLQIYISALTIFTSDNAKELAINQRKCQFYTEKSLRHSAVYSYVLCRMECRITLSKRLCGCVPHFYRRLAEEKVCNASGLHCLSKYSERFVTLQKECSCYPNCDEVNYIIEDKDTREWFLGSNLQWGLKEYPRMRLRRDVIFRFTDVLVYIGGMAANRASRVPKCARCRNHGMISTLRGHKKQCVYKNCNCAKCGLIKERQRIMAAQVALKRQQAAEDAIALHLASAESGTTYDYLPPGRIFGMQVTSPENDISEPDSDKLPSSVSESDNSDDVVVSPASIDMLGKLFPNKKRAVLELVLRRCNHDLLKAIEHFNINNTKTDLSVEEIKKDEYSSAFKPVIHNNSKIVGKTFSGAHQTGVPLLTSNKVFMHSLYPFLPFFNTQPVLPSPVYVPGFCECDQCKHGVYARIEPRL</sequence>
<dbReference type="PROSITE" id="PS50809">
    <property type="entry name" value="DM_2"/>
    <property type="match status" value="1"/>
</dbReference>
<comment type="subcellular location">
    <subcellularLocation>
        <location evidence="1">Membrane</location>
        <topology evidence="1">Multi-pass membrane protein</topology>
    </subcellularLocation>
    <subcellularLocation>
        <location evidence="17">Nucleus</location>
    </subcellularLocation>
</comment>
<dbReference type="GO" id="GO:0000978">
    <property type="term" value="F:RNA polymerase II cis-regulatory region sequence-specific DNA binding"/>
    <property type="evidence" value="ECO:0007669"/>
    <property type="project" value="TreeGrafter"/>
</dbReference>
<keyword evidence="10" id="KW-0915">Sodium</keyword>
<evidence type="ECO:0000256" key="17">
    <source>
        <dbReference type="PROSITE-ProRule" id="PRU00070"/>
    </source>
</evidence>
<dbReference type="GO" id="GO:0046872">
    <property type="term" value="F:metal ion binding"/>
    <property type="evidence" value="ECO:0007669"/>
    <property type="project" value="UniProtKB-KW"/>
</dbReference>
<feature type="region of interest" description="Disordered" evidence="19">
    <location>
        <begin position="535"/>
        <end position="562"/>
    </location>
</feature>
<dbReference type="InterPro" id="IPR026607">
    <property type="entry name" value="DMRT"/>
</dbReference>
<keyword evidence="12 17" id="KW-0238">DNA-binding</keyword>
<evidence type="ECO:0000256" key="3">
    <source>
        <dbReference type="ARBA" id="ARBA00007193"/>
    </source>
</evidence>
<evidence type="ECO:0000256" key="9">
    <source>
        <dbReference type="ARBA" id="ARBA00022989"/>
    </source>
</evidence>
<evidence type="ECO:0000256" key="13">
    <source>
        <dbReference type="ARBA" id="ARBA00023136"/>
    </source>
</evidence>
<keyword evidence="15 17" id="KW-0539">Nucleus</keyword>
<organism evidence="22 23">
    <name type="scientific">Aquatica leii</name>
    <dbReference type="NCBI Taxonomy" id="1421715"/>
    <lineage>
        <taxon>Eukaryota</taxon>
        <taxon>Metazoa</taxon>
        <taxon>Ecdysozoa</taxon>
        <taxon>Arthropoda</taxon>
        <taxon>Hexapoda</taxon>
        <taxon>Insecta</taxon>
        <taxon>Pterygota</taxon>
        <taxon>Neoptera</taxon>
        <taxon>Endopterygota</taxon>
        <taxon>Coleoptera</taxon>
        <taxon>Polyphaga</taxon>
        <taxon>Elateriformia</taxon>
        <taxon>Elateroidea</taxon>
        <taxon>Lampyridae</taxon>
        <taxon>Luciolinae</taxon>
        <taxon>Aquatica</taxon>
    </lineage>
</organism>
<feature type="transmembrane region" description="Helical" evidence="20">
    <location>
        <begin position="73"/>
        <end position="95"/>
    </location>
</feature>
<dbReference type="SMART" id="SM00301">
    <property type="entry name" value="DM"/>
    <property type="match status" value="1"/>
</dbReference>
<evidence type="ECO:0000313" key="23">
    <source>
        <dbReference type="Proteomes" id="UP001353858"/>
    </source>
</evidence>
<dbReference type="GO" id="GO:0007548">
    <property type="term" value="P:sex differentiation"/>
    <property type="evidence" value="ECO:0007669"/>
    <property type="project" value="TreeGrafter"/>
</dbReference>
<proteinExistence type="inferred from homology"/>
<keyword evidence="23" id="KW-1185">Reference proteome</keyword>
<dbReference type="Proteomes" id="UP001353858">
    <property type="component" value="Unassembled WGS sequence"/>
</dbReference>
<dbReference type="Gene3D" id="1.10.287.820">
    <property type="entry name" value="Acid-sensing ion channel domain"/>
    <property type="match status" value="1"/>
</dbReference>
<feature type="compositionally biased region" description="Low complexity" evidence="19">
    <location>
        <begin position="552"/>
        <end position="562"/>
    </location>
</feature>
<gene>
    <name evidence="22" type="ORF">RN001_012758</name>
</gene>
<dbReference type="InterPro" id="IPR005173">
    <property type="entry name" value="DMA"/>
</dbReference>
<dbReference type="InterPro" id="IPR001275">
    <property type="entry name" value="DM_DNA-bd"/>
</dbReference>
<keyword evidence="9 20" id="KW-1133">Transmembrane helix</keyword>
<keyword evidence="14 18" id="KW-0739">Sodium transport</keyword>
<evidence type="ECO:0000256" key="18">
    <source>
        <dbReference type="RuleBase" id="RU000679"/>
    </source>
</evidence>
<evidence type="ECO:0000256" key="15">
    <source>
        <dbReference type="ARBA" id="ARBA00023242"/>
    </source>
</evidence>
<evidence type="ECO:0000256" key="1">
    <source>
        <dbReference type="ARBA" id="ARBA00004141"/>
    </source>
</evidence>
<accession>A0AAN7P7W5</accession>
<comment type="similarity">
    <text evidence="2">Belongs to the DMRT family.</text>
</comment>
<evidence type="ECO:0000259" key="21">
    <source>
        <dbReference type="PROSITE" id="PS50809"/>
    </source>
</evidence>
<evidence type="ECO:0000256" key="11">
    <source>
        <dbReference type="ARBA" id="ARBA00023065"/>
    </source>
</evidence>
<evidence type="ECO:0000256" key="16">
    <source>
        <dbReference type="ARBA" id="ARBA00023303"/>
    </source>
</evidence>
<evidence type="ECO:0000256" key="4">
    <source>
        <dbReference type="ARBA" id="ARBA00022448"/>
    </source>
</evidence>
<dbReference type="SUPFAM" id="SSF82927">
    <property type="entry name" value="Cysteine-rich DNA binding domain, (DM domain)"/>
    <property type="match status" value="1"/>
</dbReference>
<dbReference type="PANTHER" id="PTHR12322">
    <property type="entry name" value="DOUBLESEX AND MAB-3 RELATED TRANSCRIPTION FACTOR DMRT"/>
    <property type="match status" value="1"/>
</dbReference>
<dbReference type="GO" id="GO:0016020">
    <property type="term" value="C:membrane"/>
    <property type="evidence" value="ECO:0007669"/>
    <property type="project" value="UniProtKB-SubCell"/>
</dbReference>
<keyword evidence="16 18" id="KW-0407">Ion channel</keyword>
<evidence type="ECO:0000256" key="7">
    <source>
        <dbReference type="ARBA" id="ARBA00022723"/>
    </source>
</evidence>
<dbReference type="FunFam" id="4.10.1040.10:FF:000001">
    <property type="entry name" value="doublesex- and mab-3-related transcription factor 1"/>
    <property type="match status" value="1"/>
</dbReference>
<protein>
    <recommendedName>
        <fullName evidence="21">DM domain-containing protein</fullName>
    </recommendedName>
</protein>
<evidence type="ECO:0000256" key="14">
    <source>
        <dbReference type="ARBA" id="ARBA00023201"/>
    </source>
</evidence>
<dbReference type="PROSITE" id="PS40000">
    <property type="entry name" value="DM_1"/>
    <property type="match status" value="1"/>
</dbReference>
<dbReference type="Gene3D" id="4.10.1040.10">
    <property type="entry name" value="DM DNA-binding domain"/>
    <property type="match status" value="1"/>
</dbReference>
<dbReference type="Pfam" id="PF00858">
    <property type="entry name" value="ASC"/>
    <property type="match status" value="1"/>
</dbReference>
<feature type="domain" description="DM" evidence="21">
    <location>
        <begin position="454"/>
        <end position="501"/>
    </location>
</feature>
<evidence type="ECO:0000256" key="10">
    <source>
        <dbReference type="ARBA" id="ARBA00023053"/>
    </source>
</evidence>
<evidence type="ECO:0000256" key="6">
    <source>
        <dbReference type="ARBA" id="ARBA00022692"/>
    </source>
</evidence>
<evidence type="ECO:0000256" key="5">
    <source>
        <dbReference type="ARBA" id="ARBA00022461"/>
    </source>
</evidence>
<dbReference type="PANTHER" id="PTHR12322:SF121">
    <property type="entry name" value="DOUBLESEX-MAB RELATED 93B"/>
    <property type="match status" value="1"/>
</dbReference>
<dbReference type="AlphaFoldDB" id="A0AAN7P7W5"/>
<keyword evidence="6 18" id="KW-0812">Transmembrane</keyword>
<evidence type="ECO:0000256" key="12">
    <source>
        <dbReference type="ARBA" id="ARBA00023125"/>
    </source>
</evidence>
<dbReference type="InterPro" id="IPR001873">
    <property type="entry name" value="ENaC"/>
</dbReference>
<dbReference type="GO" id="GO:0000981">
    <property type="term" value="F:DNA-binding transcription factor activity, RNA polymerase II-specific"/>
    <property type="evidence" value="ECO:0007669"/>
    <property type="project" value="TreeGrafter"/>
</dbReference>
<feature type="DNA-binding region" description="DM" evidence="17">
    <location>
        <begin position="454"/>
        <end position="501"/>
    </location>
</feature>
<name>A0AAN7P7W5_9COLE</name>
<dbReference type="CDD" id="cd14370">
    <property type="entry name" value="CUE_DMA"/>
    <property type="match status" value="1"/>
</dbReference>
<keyword evidence="8 17" id="KW-0862">Zinc</keyword>
<dbReference type="EMBL" id="JARPUR010000005">
    <property type="protein sequence ID" value="KAK4876336.1"/>
    <property type="molecule type" value="Genomic_DNA"/>
</dbReference>
<keyword evidence="11 18" id="KW-0406">Ion transport</keyword>
<evidence type="ECO:0000256" key="19">
    <source>
        <dbReference type="SAM" id="MobiDB-lite"/>
    </source>
</evidence>
<keyword evidence="5 18" id="KW-0894">Sodium channel</keyword>